<protein>
    <recommendedName>
        <fullName evidence="2">CHK kinase-like domain-containing protein</fullName>
    </recommendedName>
</protein>
<gene>
    <name evidence="3" type="ORF">BEMITA_LOCUS2971</name>
</gene>
<evidence type="ECO:0000256" key="1">
    <source>
        <dbReference type="SAM" id="MobiDB-lite"/>
    </source>
</evidence>
<dbReference type="SMART" id="SM00587">
    <property type="entry name" value="CHK"/>
    <property type="match status" value="1"/>
</dbReference>
<feature type="region of interest" description="Disordered" evidence="1">
    <location>
        <begin position="564"/>
        <end position="584"/>
    </location>
</feature>
<feature type="region of interest" description="Disordered" evidence="1">
    <location>
        <begin position="600"/>
        <end position="643"/>
    </location>
</feature>
<sequence>MTSGGFVTSLVRNIVTAKNDVIIDSFEEAKLGDTAKHYISVPVSLTVKGRYKHNALSRGGEISLTLRLKRITRGACTHNTGSFMYYTRQQLEISQAKNMANPSQRTPLLELLSRAIHSHRGTEMSLEPEGVAKFLPINSALSAGLKNFLNAPFEVSFFAKRRLDNPSFLEGGLARLFGNEKFVYERLLPALEQASGEELPRPTFYGASEDYLLLQNLVTSGYQTADIFAGADLELTRLVLQKLACYHASSLKLKREKPESYATMTKAMPVSFMLQWLDTFRQYSDSTILPAFDALAAGGLTEIAEYIRAHGIFTFDGILSFFSAQAQDEGLNLFIHGDTKLDNMMFLYRNEGPASGKVVDFKFIDFQTVRECSILVDVLLFLGTSVNVEVFASSLDDLLEFYLAEFLSACQRMHIAHPPTREAFRRELRRISGGALLAIAWYLPIHTMDFNKDVDWGSVDIEEMKEKLAKADRARFNAKFQVYAATLAQYFMDRVLVYRFVCQFQSSARKFALNLRIETPRKIVGGQVDPENKPYDFSAHNRAGRSTKSFYSYTCSPHVVVEKKPRAPAHHVPPKSSERRQEQDKARILSLDKHFNSIIPSLSQDPASATDKKHPLSLQTPRSAIPYSEERRMNHRALPNFLG</sequence>
<keyword evidence="4" id="KW-1185">Reference proteome</keyword>
<feature type="domain" description="CHK kinase-like" evidence="2">
    <location>
        <begin position="212"/>
        <end position="412"/>
    </location>
</feature>
<dbReference type="Pfam" id="PF02958">
    <property type="entry name" value="EcKL"/>
    <property type="match status" value="1"/>
</dbReference>
<dbReference type="PANTHER" id="PTHR11012:SF30">
    <property type="entry name" value="PROTEIN KINASE-LIKE DOMAIN-CONTAINING"/>
    <property type="match status" value="1"/>
</dbReference>
<dbReference type="Proteomes" id="UP001152759">
    <property type="component" value="Chromosome 10"/>
</dbReference>
<evidence type="ECO:0000313" key="3">
    <source>
        <dbReference type="EMBL" id="CAH0383530.1"/>
    </source>
</evidence>
<reference evidence="3" key="1">
    <citation type="submission" date="2021-12" db="EMBL/GenBank/DDBJ databases">
        <authorList>
            <person name="King R."/>
        </authorList>
    </citation>
    <scope>NUCLEOTIDE SEQUENCE</scope>
</reference>
<evidence type="ECO:0000259" key="2">
    <source>
        <dbReference type="SMART" id="SM00587"/>
    </source>
</evidence>
<proteinExistence type="predicted"/>
<name>A0A9P0A0A6_BEMTA</name>
<dbReference type="InterPro" id="IPR011009">
    <property type="entry name" value="Kinase-like_dom_sf"/>
</dbReference>
<dbReference type="PANTHER" id="PTHR11012">
    <property type="entry name" value="PROTEIN KINASE-LIKE DOMAIN-CONTAINING"/>
    <property type="match status" value="1"/>
</dbReference>
<accession>A0A9P0A0A6</accession>
<evidence type="ECO:0000313" key="4">
    <source>
        <dbReference type="Proteomes" id="UP001152759"/>
    </source>
</evidence>
<dbReference type="AlphaFoldDB" id="A0A9P0A0A6"/>
<dbReference type="EMBL" id="OU963871">
    <property type="protein sequence ID" value="CAH0383530.1"/>
    <property type="molecule type" value="Genomic_DNA"/>
</dbReference>
<dbReference type="InterPro" id="IPR004119">
    <property type="entry name" value="EcKL"/>
</dbReference>
<dbReference type="InterPro" id="IPR015897">
    <property type="entry name" value="CHK_kinase-like"/>
</dbReference>
<organism evidence="3 4">
    <name type="scientific">Bemisia tabaci</name>
    <name type="common">Sweetpotato whitefly</name>
    <name type="synonym">Aleurodes tabaci</name>
    <dbReference type="NCBI Taxonomy" id="7038"/>
    <lineage>
        <taxon>Eukaryota</taxon>
        <taxon>Metazoa</taxon>
        <taxon>Ecdysozoa</taxon>
        <taxon>Arthropoda</taxon>
        <taxon>Hexapoda</taxon>
        <taxon>Insecta</taxon>
        <taxon>Pterygota</taxon>
        <taxon>Neoptera</taxon>
        <taxon>Paraneoptera</taxon>
        <taxon>Hemiptera</taxon>
        <taxon>Sternorrhyncha</taxon>
        <taxon>Aleyrodoidea</taxon>
        <taxon>Aleyrodidae</taxon>
        <taxon>Aleyrodinae</taxon>
        <taxon>Bemisia</taxon>
    </lineage>
</organism>
<dbReference type="SUPFAM" id="SSF56112">
    <property type="entry name" value="Protein kinase-like (PK-like)"/>
    <property type="match status" value="1"/>
</dbReference>